<reference evidence="2" key="1">
    <citation type="journal article" date="2013" name="Genome Biol. Evol.">
        <title>Punctuated emergences of genetic and phenotypic innovations in eumetazoan, bilaterian, euteleostome, and hominidae ancestors.</title>
        <authorList>
            <person name="Wenger Y."/>
            <person name="Galliot B."/>
        </authorList>
    </citation>
    <scope>NUCLEOTIDE SEQUENCE</scope>
    <source>
        <tissue evidence="2">Whole animals</tissue>
    </source>
</reference>
<dbReference type="Gene3D" id="3.10.20.90">
    <property type="entry name" value="Phosphatidylinositol 3-kinase Catalytic Subunit, Chain A, domain 1"/>
    <property type="match status" value="1"/>
</dbReference>
<dbReference type="GO" id="GO:0003723">
    <property type="term" value="F:RNA binding"/>
    <property type="evidence" value="ECO:0007669"/>
    <property type="project" value="TreeGrafter"/>
</dbReference>
<gene>
    <name evidence="2" type="primary">UBFD1</name>
</gene>
<dbReference type="SMART" id="SM00213">
    <property type="entry name" value="UBQ"/>
    <property type="match status" value="1"/>
</dbReference>
<dbReference type="EMBL" id="HAAD01005912">
    <property type="protein sequence ID" value="CDG72144.1"/>
    <property type="molecule type" value="mRNA"/>
</dbReference>
<dbReference type="Pfam" id="PF00240">
    <property type="entry name" value="ubiquitin"/>
    <property type="match status" value="1"/>
</dbReference>
<evidence type="ECO:0000259" key="1">
    <source>
        <dbReference type="PROSITE" id="PS50053"/>
    </source>
</evidence>
<dbReference type="OrthoDB" id="267397at2759"/>
<dbReference type="Pfam" id="PF25343">
    <property type="entry name" value="PH_UBFD1_C"/>
    <property type="match status" value="1"/>
</dbReference>
<dbReference type="InterPro" id="IPR000626">
    <property type="entry name" value="Ubiquitin-like_dom"/>
</dbReference>
<dbReference type="InterPro" id="IPR039120">
    <property type="entry name" value="UBFD1"/>
</dbReference>
<sequence>MMEIDTCHDKENIICSDIINDERQPTISKNENSNIKGDPLHLKFVWNKQTYDIDSLGMLNSVLELREKIKEKTGIPIDNQKLMFKGLVKDDSSTLKDINVINNSKFMVVGSTAHDIETIKTISPHQIIQVQQADAASSKEPLCKQKMHLKVLEKGKPDDVPPGIKGLKEKLPAFPLSGFINKAGGKVRLTFKLEMDQLWLGTKERTEKLPMSSIRNVISEPIEGHEEYHILALQLGPTEASRYWMYWFPAQYVDAVKDTILGKWQVL</sequence>
<dbReference type="AlphaFoldDB" id="T2MJ56"/>
<name>T2MJ56_HYDVU</name>
<dbReference type="PANTHER" id="PTHR16470">
    <property type="entry name" value="UBIQUITIN DOMAIN-CONTAINING PROTEIN UBFD1"/>
    <property type="match status" value="1"/>
</dbReference>
<dbReference type="InterPro" id="IPR057455">
    <property type="entry name" value="UBFD1_C"/>
</dbReference>
<evidence type="ECO:0000313" key="2">
    <source>
        <dbReference type="EMBL" id="CDG72144.1"/>
    </source>
</evidence>
<proteinExistence type="evidence at transcript level"/>
<dbReference type="PROSITE" id="PS50053">
    <property type="entry name" value="UBIQUITIN_2"/>
    <property type="match status" value="1"/>
</dbReference>
<protein>
    <submittedName>
        <fullName evidence="2">Ubiquitin domain-containing protein UBFD1</fullName>
    </submittedName>
</protein>
<organism evidence="2">
    <name type="scientific">Hydra vulgaris</name>
    <name type="common">Hydra</name>
    <name type="synonym">Hydra attenuata</name>
    <dbReference type="NCBI Taxonomy" id="6087"/>
    <lineage>
        <taxon>Eukaryota</taxon>
        <taxon>Metazoa</taxon>
        <taxon>Cnidaria</taxon>
        <taxon>Hydrozoa</taxon>
        <taxon>Hydroidolina</taxon>
        <taxon>Anthoathecata</taxon>
        <taxon>Aplanulata</taxon>
        <taxon>Hydridae</taxon>
        <taxon>Hydra</taxon>
    </lineage>
</organism>
<dbReference type="SUPFAM" id="SSF54236">
    <property type="entry name" value="Ubiquitin-like"/>
    <property type="match status" value="1"/>
</dbReference>
<dbReference type="PANTHER" id="PTHR16470:SF0">
    <property type="entry name" value="UBIQUITIN DOMAIN-CONTAINING PROTEIN UBFD1"/>
    <property type="match status" value="1"/>
</dbReference>
<dbReference type="InterPro" id="IPR029071">
    <property type="entry name" value="Ubiquitin-like_domsf"/>
</dbReference>
<dbReference type="GO" id="GO:0045296">
    <property type="term" value="F:cadherin binding"/>
    <property type="evidence" value="ECO:0007669"/>
    <property type="project" value="TreeGrafter"/>
</dbReference>
<accession>T2MJ56</accession>
<feature type="domain" description="Ubiquitin-like" evidence="1">
    <location>
        <begin position="60"/>
        <end position="109"/>
    </location>
</feature>